<name>A0A2P2NRC2_RHIMU</name>
<feature type="region of interest" description="Disordered" evidence="1">
    <location>
        <begin position="1"/>
        <end position="24"/>
    </location>
</feature>
<dbReference type="AlphaFoldDB" id="A0A2P2NRC2"/>
<organism evidence="2">
    <name type="scientific">Rhizophora mucronata</name>
    <name type="common">Asiatic mangrove</name>
    <dbReference type="NCBI Taxonomy" id="61149"/>
    <lineage>
        <taxon>Eukaryota</taxon>
        <taxon>Viridiplantae</taxon>
        <taxon>Streptophyta</taxon>
        <taxon>Embryophyta</taxon>
        <taxon>Tracheophyta</taxon>
        <taxon>Spermatophyta</taxon>
        <taxon>Magnoliopsida</taxon>
        <taxon>eudicotyledons</taxon>
        <taxon>Gunneridae</taxon>
        <taxon>Pentapetalae</taxon>
        <taxon>rosids</taxon>
        <taxon>fabids</taxon>
        <taxon>Malpighiales</taxon>
        <taxon>Rhizophoraceae</taxon>
        <taxon>Rhizophora</taxon>
    </lineage>
</organism>
<protein>
    <submittedName>
        <fullName evidence="2">Uncharacterized protein</fullName>
    </submittedName>
</protein>
<feature type="compositionally biased region" description="Basic and acidic residues" evidence="1">
    <location>
        <begin position="13"/>
        <end position="24"/>
    </location>
</feature>
<proteinExistence type="predicted"/>
<accession>A0A2P2NRC2</accession>
<dbReference type="EMBL" id="GGEC01064529">
    <property type="protein sequence ID" value="MBX45013.1"/>
    <property type="molecule type" value="Transcribed_RNA"/>
</dbReference>
<reference evidence="2" key="1">
    <citation type="submission" date="2018-02" db="EMBL/GenBank/DDBJ databases">
        <title>Rhizophora mucronata_Transcriptome.</title>
        <authorList>
            <person name="Meera S.P."/>
            <person name="Sreeshan A."/>
            <person name="Augustine A."/>
        </authorList>
    </citation>
    <scope>NUCLEOTIDE SEQUENCE</scope>
    <source>
        <tissue evidence="2">Leaf</tissue>
    </source>
</reference>
<sequence>MARDMPWFNNQRLNKERKVFPKNN</sequence>
<evidence type="ECO:0000256" key="1">
    <source>
        <dbReference type="SAM" id="MobiDB-lite"/>
    </source>
</evidence>
<evidence type="ECO:0000313" key="2">
    <source>
        <dbReference type="EMBL" id="MBX45013.1"/>
    </source>
</evidence>